<dbReference type="InterPro" id="IPR036457">
    <property type="entry name" value="PPM-type-like_dom_sf"/>
</dbReference>
<accession>A0A368L8C7</accession>
<dbReference type="Gene3D" id="3.60.40.10">
    <property type="entry name" value="PPM-type phosphatase domain"/>
    <property type="match status" value="1"/>
</dbReference>
<dbReference type="PROSITE" id="PS51746">
    <property type="entry name" value="PPM_2"/>
    <property type="match status" value="1"/>
</dbReference>
<gene>
    <name evidence="2" type="ORF">DU000_01805</name>
</gene>
<protein>
    <submittedName>
        <fullName evidence="2">Serine/threonine-protein phosphatase</fullName>
    </submittedName>
</protein>
<dbReference type="OrthoDB" id="9801841at2"/>
<organism evidence="2 3">
    <name type="scientific">Parvibium lacunae</name>
    <dbReference type="NCBI Taxonomy" id="1888893"/>
    <lineage>
        <taxon>Bacteria</taxon>
        <taxon>Pseudomonadati</taxon>
        <taxon>Pseudomonadota</taxon>
        <taxon>Betaproteobacteria</taxon>
        <taxon>Burkholderiales</taxon>
        <taxon>Alcaligenaceae</taxon>
        <taxon>Parvibium</taxon>
    </lineage>
</organism>
<dbReference type="Pfam" id="PF13672">
    <property type="entry name" value="PP2C_2"/>
    <property type="match status" value="1"/>
</dbReference>
<reference evidence="2 3" key="1">
    <citation type="journal article" date="2018" name="Int. J. Syst. Evol. Microbiol.">
        <title>Parvibium lacunae gen. nov., sp. nov., a new member of the family Alcaligenaceae isolated from a freshwater pond.</title>
        <authorList>
            <person name="Chen W.M."/>
            <person name="Xie P.B."/>
            <person name="Hsu M.Y."/>
            <person name="Sheu S.Y."/>
        </authorList>
    </citation>
    <scope>NUCLEOTIDE SEQUENCE [LARGE SCALE GENOMIC DNA]</scope>
    <source>
        <strain evidence="2 3">KMB9</strain>
    </source>
</reference>
<proteinExistence type="predicted"/>
<dbReference type="SMART" id="SM00331">
    <property type="entry name" value="PP2C_SIG"/>
    <property type="match status" value="1"/>
</dbReference>
<dbReference type="PANTHER" id="PTHR13832">
    <property type="entry name" value="PROTEIN PHOSPHATASE 2C"/>
    <property type="match status" value="1"/>
</dbReference>
<dbReference type="PANTHER" id="PTHR13832:SF860">
    <property type="entry name" value="PROTEIN PHOSPHATASE PHPP"/>
    <property type="match status" value="1"/>
</dbReference>
<sequence length="314" mass="35242">MKFSIYQESKLGTRQVNQDRMGFSYSRDCLMMVVADGMGGHANGEIAAQITLQAIAGMFQQRARPVIKDTAKFLEDAINAAHKEIHRFRAVNQLPEAPRTTVVVCVVQDGCAHWAHAGDSRLYLMREGEVLIRTKDHTKVQRLVDEGYISQEQAYLHPERNKVMNCLGSPMEPRVEIGKVEALHKGDVLLLCTDGLWAAIHDQELARAFMNNQVTESLPDVLEHAVQRSGRSADNATGIAMMWEGKEEVEARSHRRSTHSTKRMPNGAFTTTIRAPRFADFEDSIPLSEEDIENAIDEINDALNRSKNAMNNKE</sequence>
<feature type="domain" description="PPM-type phosphatase" evidence="1">
    <location>
        <begin position="4"/>
        <end position="243"/>
    </location>
</feature>
<comment type="caution">
    <text evidence="2">The sequence shown here is derived from an EMBL/GenBank/DDBJ whole genome shotgun (WGS) entry which is preliminary data.</text>
</comment>
<dbReference type="InterPro" id="IPR015655">
    <property type="entry name" value="PP2C"/>
</dbReference>
<evidence type="ECO:0000259" key="1">
    <source>
        <dbReference type="PROSITE" id="PS51746"/>
    </source>
</evidence>
<name>A0A368L8C7_9BURK</name>
<dbReference type="SUPFAM" id="SSF81606">
    <property type="entry name" value="PP2C-like"/>
    <property type="match status" value="1"/>
</dbReference>
<keyword evidence="3" id="KW-1185">Reference proteome</keyword>
<dbReference type="SMART" id="SM00332">
    <property type="entry name" value="PP2Cc"/>
    <property type="match status" value="1"/>
</dbReference>
<dbReference type="AlphaFoldDB" id="A0A368L8C7"/>
<dbReference type="RefSeq" id="WP_114401639.1">
    <property type="nucleotide sequence ID" value="NZ_QPGB01000001.1"/>
</dbReference>
<dbReference type="EMBL" id="QPGB01000001">
    <property type="protein sequence ID" value="RCS59489.1"/>
    <property type="molecule type" value="Genomic_DNA"/>
</dbReference>
<evidence type="ECO:0000313" key="2">
    <source>
        <dbReference type="EMBL" id="RCS59489.1"/>
    </source>
</evidence>
<dbReference type="Proteomes" id="UP000252357">
    <property type="component" value="Unassembled WGS sequence"/>
</dbReference>
<dbReference type="CDD" id="cd00143">
    <property type="entry name" value="PP2Cc"/>
    <property type="match status" value="1"/>
</dbReference>
<dbReference type="InterPro" id="IPR001932">
    <property type="entry name" value="PPM-type_phosphatase-like_dom"/>
</dbReference>
<evidence type="ECO:0000313" key="3">
    <source>
        <dbReference type="Proteomes" id="UP000252357"/>
    </source>
</evidence>
<dbReference type="GO" id="GO:0004722">
    <property type="term" value="F:protein serine/threonine phosphatase activity"/>
    <property type="evidence" value="ECO:0007669"/>
    <property type="project" value="InterPro"/>
</dbReference>